<dbReference type="NCBIfam" id="TIGR02122">
    <property type="entry name" value="TRAP_TAXI"/>
    <property type="match status" value="1"/>
</dbReference>
<evidence type="ECO:0000313" key="1">
    <source>
        <dbReference type="EMBL" id="MFB2879302.1"/>
    </source>
</evidence>
<protein>
    <submittedName>
        <fullName evidence="1">TAXI family TRAP transporter solute-binding subunit</fullName>
    </submittedName>
</protein>
<accession>A0ABV4X940</accession>
<dbReference type="Proteomes" id="UP001576774">
    <property type="component" value="Unassembled WGS sequence"/>
</dbReference>
<dbReference type="EMBL" id="JBHFNQ010000161">
    <property type="protein sequence ID" value="MFB2879302.1"/>
    <property type="molecule type" value="Genomic_DNA"/>
</dbReference>
<dbReference type="PANTHER" id="PTHR42941">
    <property type="entry name" value="SLL1037 PROTEIN"/>
    <property type="match status" value="1"/>
</dbReference>
<dbReference type="SUPFAM" id="SSF53850">
    <property type="entry name" value="Periplasmic binding protein-like II"/>
    <property type="match status" value="1"/>
</dbReference>
<comment type="caution">
    <text evidence="1">The sequence shown here is derived from an EMBL/GenBank/DDBJ whole genome shotgun (WGS) entry which is preliminary data.</text>
</comment>
<dbReference type="RefSeq" id="WP_413272345.1">
    <property type="nucleotide sequence ID" value="NZ_JBHFNQ010000161.1"/>
</dbReference>
<gene>
    <name evidence="1" type="ORF">ACE1CC_20805</name>
</gene>
<reference evidence="1 2" key="1">
    <citation type="submission" date="2024-09" db="EMBL/GenBank/DDBJ databases">
        <title>Floridaenema gen nov. (Aerosakkonemataceae, Aerosakkonematales ord. nov., Cyanobacteria) from benthic tropical and subtropical fresh waters, with the description of four new species.</title>
        <authorList>
            <person name="Moretto J.A."/>
            <person name="Berthold D.E."/>
            <person name="Lefler F.W."/>
            <person name="Huang I.-S."/>
            <person name="Laughinghouse H. IV."/>
        </authorList>
    </citation>
    <scope>NUCLEOTIDE SEQUENCE [LARGE SCALE GENOMIC DNA]</scope>
    <source>
        <strain evidence="1 2">BLCC-F46</strain>
    </source>
</reference>
<proteinExistence type="predicted"/>
<dbReference type="PANTHER" id="PTHR42941:SF1">
    <property type="entry name" value="SLL1037 PROTEIN"/>
    <property type="match status" value="1"/>
</dbReference>
<name>A0ABV4X940_9CYAN</name>
<evidence type="ECO:0000313" key="2">
    <source>
        <dbReference type="Proteomes" id="UP001576774"/>
    </source>
</evidence>
<sequence>MNRKFIASVSIAALCLAITGAAIWKLVKEQNSPSELKLATGSKGGDYYTFGEAIRRVIEKNEPQIKLQVIPTNGADENMQLLNDGKVQLALVQNDTPAKPSARAIALLYPEVFHLIAAKKSPIQTIFDLKGKRIALMPKGSGSYNAFWILAQHYDLKPTDFQWFQMTPQKAALALRNGQVDAVFRTLPIGNSWTKELLRTTEARMIPIEQAAAMKIAYPYLIDSTIPKGTYKAIPAVPEYNLPTVGVQAALITNENVSANLVKKITSILYEYRHNLVKIEPKAATISQPDIGQNLGLTLHEGARNYYDREKPAFLNENAEVIALLMSIATLIGSGLWSLRSHFSDKQKNRADKYNLEIVTLTETARQTDKLEDLENLRQELFRIFREVVQDLDEDRISPESFQSFAFSWQVAINTIHHKEIVTINKLHNPKNLAVELSEVESINNR</sequence>
<organism evidence="1 2">
    <name type="scientific">Floridaenema aerugineum BLCC-F46</name>
    <dbReference type="NCBI Taxonomy" id="3153654"/>
    <lineage>
        <taxon>Bacteria</taxon>
        <taxon>Bacillati</taxon>
        <taxon>Cyanobacteriota</taxon>
        <taxon>Cyanophyceae</taxon>
        <taxon>Oscillatoriophycideae</taxon>
        <taxon>Aerosakkonematales</taxon>
        <taxon>Aerosakkonemataceae</taxon>
        <taxon>Floridanema</taxon>
        <taxon>Floridanema aerugineum</taxon>
    </lineage>
</organism>
<keyword evidence="2" id="KW-1185">Reference proteome</keyword>
<dbReference type="InterPro" id="IPR011852">
    <property type="entry name" value="TRAP_TAXI"/>
</dbReference>
<dbReference type="CDD" id="cd13520">
    <property type="entry name" value="PBP2_TAXI_TRAP"/>
    <property type="match status" value="1"/>
</dbReference>
<dbReference type="Gene3D" id="3.40.190.10">
    <property type="entry name" value="Periplasmic binding protein-like II"/>
    <property type="match status" value="2"/>
</dbReference>
<dbReference type="Pfam" id="PF16868">
    <property type="entry name" value="NMT1_3"/>
    <property type="match status" value="1"/>
</dbReference>